<keyword evidence="1" id="KW-1133">Transmembrane helix</keyword>
<gene>
    <name evidence="2" type="ORF">Pan14r_06810</name>
</gene>
<feature type="transmembrane region" description="Helical" evidence="1">
    <location>
        <begin position="127"/>
        <end position="147"/>
    </location>
</feature>
<evidence type="ECO:0000313" key="3">
    <source>
        <dbReference type="Proteomes" id="UP000317238"/>
    </source>
</evidence>
<proteinExistence type="predicted"/>
<dbReference type="OrthoDB" id="264300at2"/>
<dbReference type="RefSeq" id="WP_145296376.1">
    <property type="nucleotide sequence ID" value="NZ_CP036319.1"/>
</dbReference>
<keyword evidence="1" id="KW-0472">Membrane</keyword>
<keyword evidence="1" id="KW-0812">Transmembrane</keyword>
<evidence type="ECO:0000313" key="2">
    <source>
        <dbReference type="EMBL" id="TWT68436.1"/>
    </source>
</evidence>
<protein>
    <submittedName>
        <fullName evidence="2">Uncharacterized protein</fullName>
    </submittedName>
</protein>
<organism evidence="2 3">
    <name type="scientific">Crateriforma conspicua</name>
    <dbReference type="NCBI Taxonomy" id="2527996"/>
    <lineage>
        <taxon>Bacteria</taxon>
        <taxon>Pseudomonadati</taxon>
        <taxon>Planctomycetota</taxon>
        <taxon>Planctomycetia</taxon>
        <taxon>Planctomycetales</taxon>
        <taxon>Planctomycetaceae</taxon>
        <taxon>Crateriforma</taxon>
    </lineage>
</organism>
<dbReference type="Proteomes" id="UP000317238">
    <property type="component" value="Unassembled WGS sequence"/>
</dbReference>
<keyword evidence="3" id="KW-1185">Reference proteome</keyword>
<evidence type="ECO:0000256" key="1">
    <source>
        <dbReference type="SAM" id="Phobius"/>
    </source>
</evidence>
<dbReference type="EMBL" id="SJPL01000001">
    <property type="protein sequence ID" value="TWT68436.1"/>
    <property type="molecule type" value="Genomic_DNA"/>
</dbReference>
<feature type="transmembrane region" description="Helical" evidence="1">
    <location>
        <begin position="153"/>
        <end position="173"/>
    </location>
</feature>
<feature type="transmembrane region" description="Helical" evidence="1">
    <location>
        <begin position="65"/>
        <end position="86"/>
    </location>
</feature>
<accession>A0A5C5XYE6</accession>
<feature type="transmembrane region" description="Helical" evidence="1">
    <location>
        <begin position="12"/>
        <end position="37"/>
    </location>
</feature>
<sequence>MDAQPTPTFSALIRIGQIITFALIQGLILIAAVMTYLTLSSADQRETVAQELAAEEREPAGAGDLVLPGIATAFTAISLAAAFFLPPTIRKAAVQRFRAEQPGGFTVPDGDDPIEGPMRYLSGGDQAARIVTSAIFEGVGVMGSILMMLQGDLLFLIFPAIGIAGIASQFPTLTKVQDWMRQIANQPASLPS</sequence>
<comment type="caution">
    <text evidence="2">The sequence shown here is derived from an EMBL/GenBank/DDBJ whole genome shotgun (WGS) entry which is preliminary data.</text>
</comment>
<dbReference type="AlphaFoldDB" id="A0A5C5XYE6"/>
<name>A0A5C5XYE6_9PLAN</name>
<reference evidence="2 3" key="1">
    <citation type="submission" date="2019-02" db="EMBL/GenBank/DDBJ databases">
        <title>Deep-cultivation of Planctomycetes and their phenomic and genomic characterization uncovers novel biology.</title>
        <authorList>
            <person name="Wiegand S."/>
            <person name="Jogler M."/>
            <person name="Boedeker C."/>
            <person name="Pinto D."/>
            <person name="Vollmers J."/>
            <person name="Rivas-Marin E."/>
            <person name="Kohn T."/>
            <person name="Peeters S.H."/>
            <person name="Heuer A."/>
            <person name="Rast P."/>
            <person name="Oberbeckmann S."/>
            <person name="Bunk B."/>
            <person name="Jeske O."/>
            <person name="Meyerdierks A."/>
            <person name="Storesund J.E."/>
            <person name="Kallscheuer N."/>
            <person name="Luecker S."/>
            <person name="Lage O.M."/>
            <person name="Pohl T."/>
            <person name="Merkel B.J."/>
            <person name="Hornburger P."/>
            <person name="Mueller R.-W."/>
            <person name="Bruemmer F."/>
            <person name="Labrenz M."/>
            <person name="Spormann A.M."/>
            <person name="Op Den Camp H."/>
            <person name="Overmann J."/>
            <person name="Amann R."/>
            <person name="Jetten M.S.M."/>
            <person name="Mascher T."/>
            <person name="Medema M.H."/>
            <person name="Devos D.P."/>
            <person name="Kaster A.-K."/>
            <person name="Ovreas L."/>
            <person name="Rohde M."/>
            <person name="Galperin M.Y."/>
            <person name="Jogler C."/>
        </authorList>
    </citation>
    <scope>NUCLEOTIDE SEQUENCE [LARGE SCALE GENOMIC DNA]</scope>
    <source>
        <strain evidence="2 3">Pan14r</strain>
    </source>
</reference>